<dbReference type="AlphaFoldDB" id="A0A2Z7C3J6"/>
<accession>A0A2Z7C3J6</accession>
<gene>
    <name evidence="1" type="ORF">F511_33182</name>
</gene>
<keyword evidence="2" id="KW-1185">Reference proteome</keyword>
<protein>
    <submittedName>
        <fullName evidence="1">Uncharacterized protein</fullName>
    </submittedName>
</protein>
<sequence>MWFVITDGSMKIMKANTTVAISDRDHHMLEKPRYAPGSDQIHRETGTSRLAAVDLLIRSTTGNRTPSSVCTRRADEFDTNGIYTTSTCVTLNGSGIQLAVGSQPLRLRNHNFGLTHRIMVKRLETSPHDPLGITDSACKNQSVMVSVQYGPFNTYIPIRSTIIGKSRVARDPITMHTSWRSNSDITSITSARAKRCRINLCKRHRFAIATSKCYLLMNSSLCKLPADPCDCSLKSSAEYLNTTSLPLSFLHLLISSCECKTLSFQLIYATSFCNCQLQIPTAGRSSLLIHSTVASAE</sequence>
<name>A0A2Z7C3J6_9LAMI</name>
<evidence type="ECO:0000313" key="1">
    <source>
        <dbReference type="EMBL" id="KZV41476.1"/>
    </source>
</evidence>
<dbReference type="Proteomes" id="UP000250235">
    <property type="component" value="Unassembled WGS sequence"/>
</dbReference>
<evidence type="ECO:0000313" key="2">
    <source>
        <dbReference type="Proteomes" id="UP000250235"/>
    </source>
</evidence>
<reference evidence="1 2" key="1">
    <citation type="journal article" date="2015" name="Proc. Natl. Acad. Sci. U.S.A.">
        <title>The resurrection genome of Boea hygrometrica: A blueprint for survival of dehydration.</title>
        <authorList>
            <person name="Xiao L."/>
            <person name="Yang G."/>
            <person name="Zhang L."/>
            <person name="Yang X."/>
            <person name="Zhao S."/>
            <person name="Ji Z."/>
            <person name="Zhou Q."/>
            <person name="Hu M."/>
            <person name="Wang Y."/>
            <person name="Chen M."/>
            <person name="Xu Y."/>
            <person name="Jin H."/>
            <person name="Xiao X."/>
            <person name="Hu G."/>
            <person name="Bao F."/>
            <person name="Hu Y."/>
            <person name="Wan P."/>
            <person name="Li L."/>
            <person name="Deng X."/>
            <person name="Kuang T."/>
            <person name="Xiang C."/>
            <person name="Zhu J.K."/>
            <person name="Oliver M.J."/>
            <person name="He Y."/>
        </authorList>
    </citation>
    <scope>NUCLEOTIDE SEQUENCE [LARGE SCALE GENOMIC DNA]</scope>
    <source>
        <strain evidence="2">cv. XS01</strain>
    </source>
</reference>
<organism evidence="1 2">
    <name type="scientific">Dorcoceras hygrometricum</name>
    <dbReference type="NCBI Taxonomy" id="472368"/>
    <lineage>
        <taxon>Eukaryota</taxon>
        <taxon>Viridiplantae</taxon>
        <taxon>Streptophyta</taxon>
        <taxon>Embryophyta</taxon>
        <taxon>Tracheophyta</taxon>
        <taxon>Spermatophyta</taxon>
        <taxon>Magnoliopsida</taxon>
        <taxon>eudicotyledons</taxon>
        <taxon>Gunneridae</taxon>
        <taxon>Pentapetalae</taxon>
        <taxon>asterids</taxon>
        <taxon>lamiids</taxon>
        <taxon>Lamiales</taxon>
        <taxon>Gesneriaceae</taxon>
        <taxon>Didymocarpoideae</taxon>
        <taxon>Trichosporeae</taxon>
        <taxon>Loxocarpinae</taxon>
        <taxon>Dorcoceras</taxon>
    </lineage>
</organism>
<dbReference type="EMBL" id="KQ999448">
    <property type="protein sequence ID" value="KZV41476.1"/>
    <property type="molecule type" value="Genomic_DNA"/>
</dbReference>
<proteinExistence type="predicted"/>